<dbReference type="Gene3D" id="3.40.50.11540">
    <property type="entry name" value="NADH-ubiquinone oxidoreductase 51kDa subunit"/>
    <property type="match status" value="1"/>
</dbReference>
<evidence type="ECO:0000313" key="7">
    <source>
        <dbReference type="EMBL" id="RSU11617.1"/>
    </source>
</evidence>
<comment type="caution">
    <text evidence="7">The sequence shown here is derived from an EMBL/GenBank/DDBJ whole genome shotgun (WGS) entry which is preliminary data.</text>
</comment>
<dbReference type="Pfam" id="PF10589">
    <property type="entry name" value="NADH_4Fe-4S"/>
    <property type="match status" value="1"/>
</dbReference>
<evidence type="ECO:0000256" key="1">
    <source>
        <dbReference type="ARBA" id="ARBA00007523"/>
    </source>
</evidence>
<proteinExistence type="inferred from homology"/>
<name>A0A430AU82_9ENTE</name>
<dbReference type="PANTHER" id="PTHR43578">
    <property type="entry name" value="NADH-QUINONE OXIDOREDUCTASE SUBUNIT F"/>
    <property type="match status" value="1"/>
</dbReference>
<dbReference type="SUPFAM" id="SSF142019">
    <property type="entry name" value="Nqo1 FMN-binding domain-like"/>
    <property type="match status" value="1"/>
</dbReference>
<feature type="domain" description="NADH-ubiquinone oxidoreductase 51kDa subunit iron-sulphur binding" evidence="6">
    <location>
        <begin position="334"/>
        <end position="379"/>
    </location>
</feature>
<keyword evidence="5" id="KW-0411">Iron-sulfur</keyword>
<protein>
    <submittedName>
        <fullName evidence="7">NADH-quinone oxidoreductase subunit F</fullName>
    </submittedName>
</protein>
<dbReference type="GO" id="GO:0051539">
    <property type="term" value="F:4 iron, 4 sulfur cluster binding"/>
    <property type="evidence" value="ECO:0007669"/>
    <property type="project" value="UniProtKB-KW"/>
</dbReference>
<dbReference type="SUPFAM" id="SSF140490">
    <property type="entry name" value="Nqo1C-terminal domain-like"/>
    <property type="match status" value="1"/>
</dbReference>
<dbReference type="AlphaFoldDB" id="A0A430AU82"/>
<dbReference type="FunFam" id="3.40.50.11540:FF:000001">
    <property type="entry name" value="NADH dehydrogenase [ubiquinone] flavoprotein 1, mitochondrial"/>
    <property type="match status" value="1"/>
</dbReference>
<keyword evidence="3" id="KW-0479">Metal-binding</keyword>
<evidence type="ECO:0000313" key="8">
    <source>
        <dbReference type="Proteomes" id="UP000287605"/>
    </source>
</evidence>
<dbReference type="Gene3D" id="3.10.20.600">
    <property type="match status" value="1"/>
</dbReference>
<dbReference type="InterPro" id="IPR019575">
    <property type="entry name" value="Nuop51_4Fe4S-bd"/>
</dbReference>
<dbReference type="SUPFAM" id="SSF142984">
    <property type="entry name" value="Nqo1 middle domain-like"/>
    <property type="match status" value="1"/>
</dbReference>
<gene>
    <name evidence="7" type="ORF">CBF29_08035</name>
</gene>
<dbReference type="InterPro" id="IPR037225">
    <property type="entry name" value="Nuo51_FMN-bd_sf"/>
</dbReference>
<sequence>MLERNQPVLLERVYNMTNAVDVEEYKKFKGFEGLANAISMDNEAILDELDIAHLRGRGGAAYPLGKKWRHMYHSKGTPKYIVCNADEGEPGTFKDKALLEKDPLSVIEGMLIAGYLFKAQTGYIYMRGEYRQIQKIFQQAIDNATKAGYLGENILGIQGFNFKILVISGAGAYVCGENSALLNSIEGKTGRPRVKPPHLADVGLYLKPTLVNNVESYAGIPVILREGGQAFLDLGSEDGGGTKLVCLSGHIKNRGLFEVNLGTPLYELIFSEKYGGGSSTSNPLKFIHFGGQSGPIGAVDELEDCIYSYEGLWDKGLSVGSGAVVVMDNQVSMIDYLVNVAEFFVHESCGKCTPCRLGTTRLMELLKKFQEKRAQIGDIERLEKMMTHVTHLSACGLGQSVANSMKSGLKLYPEEFLAGIGKEVRKLEEVSW</sequence>
<dbReference type="InterPro" id="IPR011538">
    <property type="entry name" value="Nuo51_FMN-bd"/>
</dbReference>
<dbReference type="PROSITE" id="PS00645">
    <property type="entry name" value="COMPLEX1_51K_2"/>
    <property type="match status" value="1"/>
</dbReference>
<reference evidence="7 8" key="1">
    <citation type="submission" date="2017-05" db="EMBL/GenBank/DDBJ databases">
        <title>Vagococcus spp. assemblies.</title>
        <authorList>
            <person name="Gulvik C.A."/>
        </authorList>
    </citation>
    <scope>NUCLEOTIDE SEQUENCE [LARGE SCALE GENOMIC DNA]</scope>
    <source>
        <strain evidence="7 8">CCUG 51432</strain>
    </source>
</reference>
<dbReference type="Gene3D" id="1.20.1440.230">
    <property type="entry name" value="NADH-ubiquinone oxidoreductase 51kDa subunit, iron-sulphur binding domain"/>
    <property type="match status" value="1"/>
</dbReference>
<dbReference type="Proteomes" id="UP000287605">
    <property type="component" value="Unassembled WGS sequence"/>
</dbReference>
<keyword evidence="4" id="KW-0408">Iron</keyword>
<evidence type="ECO:0000256" key="4">
    <source>
        <dbReference type="ARBA" id="ARBA00023004"/>
    </source>
</evidence>
<dbReference type="RefSeq" id="WP_170170025.1">
    <property type="nucleotide sequence ID" value="NZ_NGKA01000010.1"/>
</dbReference>
<dbReference type="GO" id="GO:0010181">
    <property type="term" value="F:FMN binding"/>
    <property type="evidence" value="ECO:0007669"/>
    <property type="project" value="InterPro"/>
</dbReference>
<evidence type="ECO:0000256" key="2">
    <source>
        <dbReference type="ARBA" id="ARBA00022485"/>
    </source>
</evidence>
<keyword evidence="2" id="KW-0004">4Fe-4S</keyword>
<evidence type="ECO:0000256" key="3">
    <source>
        <dbReference type="ARBA" id="ARBA00022723"/>
    </source>
</evidence>
<dbReference type="PANTHER" id="PTHR43578:SF3">
    <property type="entry name" value="NADH-QUINONE OXIDOREDUCTASE SUBUNIT F"/>
    <property type="match status" value="1"/>
</dbReference>
<evidence type="ECO:0000256" key="5">
    <source>
        <dbReference type="ARBA" id="ARBA00023014"/>
    </source>
</evidence>
<dbReference type="EMBL" id="NGKA01000010">
    <property type="protein sequence ID" value="RSU11617.1"/>
    <property type="molecule type" value="Genomic_DNA"/>
</dbReference>
<comment type="similarity">
    <text evidence="1">Belongs to the complex I 51 kDa subunit family.</text>
</comment>
<dbReference type="InterPro" id="IPR037207">
    <property type="entry name" value="Nuop51_4Fe4S-bd_sf"/>
</dbReference>
<keyword evidence="8" id="KW-1185">Reference proteome</keyword>
<accession>A0A430AU82</accession>
<dbReference type="InterPro" id="IPR001949">
    <property type="entry name" value="NADH-UbQ_OxRdtase_51kDa_CS"/>
</dbReference>
<dbReference type="Pfam" id="PF01512">
    <property type="entry name" value="Complex1_51K"/>
    <property type="match status" value="1"/>
</dbReference>
<dbReference type="GO" id="GO:0008137">
    <property type="term" value="F:NADH dehydrogenase (ubiquinone) activity"/>
    <property type="evidence" value="ECO:0007669"/>
    <property type="project" value="InterPro"/>
</dbReference>
<dbReference type="SMART" id="SM00928">
    <property type="entry name" value="NADH_4Fe-4S"/>
    <property type="match status" value="1"/>
</dbReference>
<evidence type="ECO:0000259" key="6">
    <source>
        <dbReference type="SMART" id="SM00928"/>
    </source>
</evidence>
<dbReference type="GO" id="GO:0046872">
    <property type="term" value="F:metal ion binding"/>
    <property type="evidence" value="ECO:0007669"/>
    <property type="project" value="UniProtKB-KW"/>
</dbReference>
<organism evidence="7 8">
    <name type="scientific">Vagococcus elongatus</name>
    <dbReference type="NCBI Taxonomy" id="180344"/>
    <lineage>
        <taxon>Bacteria</taxon>
        <taxon>Bacillati</taxon>
        <taxon>Bacillota</taxon>
        <taxon>Bacilli</taxon>
        <taxon>Lactobacillales</taxon>
        <taxon>Enterococcaceae</taxon>
        <taxon>Vagococcus</taxon>
    </lineage>
</organism>